<evidence type="ECO:0000256" key="4">
    <source>
        <dbReference type="RuleBase" id="RU000304"/>
    </source>
</evidence>
<dbReference type="GeneID" id="30987510"/>
<dbReference type="PROSITE" id="PS00108">
    <property type="entry name" value="PROTEIN_KINASE_ST"/>
    <property type="match status" value="1"/>
</dbReference>
<keyword evidence="7" id="KW-0808">Transferase</keyword>
<evidence type="ECO:0000256" key="3">
    <source>
        <dbReference type="PROSITE-ProRule" id="PRU10141"/>
    </source>
</evidence>
<feature type="compositionally biased region" description="Acidic residues" evidence="5">
    <location>
        <begin position="28"/>
        <end position="45"/>
    </location>
</feature>
<feature type="region of interest" description="Disordered" evidence="5">
    <location>
        <begin position="1"/>
        <end position="45"/>
    </location>
</feature>
<dbReference type="Proteomes" id="UP000094389">
    <property type="component" value="Unassembled WGS sequence"/>
</dbReference>
<feature type="domain" description="Protein kinase" evidence="6">
    <location>
        <begin position="91"/>
        <end position="370"/>
    </location>
</feature>
<name>A0A1E4S960_CYBJN</name>
<proteinExistence type="inferred from homology"/>
<dbReference type="GO" id="GO:0004674">
    <property type="term" value="F:protein serine/threonine kinase activity"/>
    <property type="evidence" value="ECO:0007669"/>
    <property type="project" value="UniProtKB-KW"/>
</dbReference>
<gene>
    <name evidence="7" type="ORF">CYBJADRAFT_133938</name>
</gene>
<keyword evidence="4" id="KW-0723">Serine/threonine-protein kinase</keyword>
<dbReference type="SUPFAM" id="SSF56112">
    <property type="entry name" value="Protein kinase-like (PK-like)"/>
    <property type="match status" value="1"/>
</dbReference>
<dbReference type="InterPro" id="IPR017441">
    <property type="entry name" value="Protein_kinase_ATP_BS"/>
</dbReference>
<dbReference type="OMA" id="ECDIENA"/>
<accession>A0A1E4S960</accession>
<evidence type="ECO:0000259" key="6">
    <source>
        <dbReference type="PROSITE" id="PS50011"/>
    </source>
</evidence>
<keyword evidence="2 3" id="KW-0067">ATP-binding</keyword>
<keyword evidence="7" id="KW-0418">Kinase</keyword>
<dbReference type="Pfam" id="PF00069">
    <property type="entry name" value="Pkinase"/>
    <property type="match status" value="1"/>
</dbReference>
<dbReference type="Gene3D" id="1.10.510.10">
    <property type="entry name" value="Transferase(Phosphotransferase) domain 1"/>
    <property type="match status" value="1"/>
</dbReference>
<dbReference type="AlphaFoldDB" id="A0A1E4S960"/>
<dbReference type="PANTHER" id="PTHR24346:SF30">
    <property type="entry name" value="MATERNAL EMBRYONIC LEUCINE ZIPPER KINASE"/>
    <property type="match status" value="1"/>
</dbReference>
<keyword evidence="1 3" id="KW-0547">Nucleotide-binding</keyword>
<dbReference type="GO" id="GO:0005524">
    <property type="term" value="F:ATP binding"/>
    <property type="evidence" value="ECO:0007669"/>
    <property type="project" value="UniProtKB-UniRule"/>
</dbReference>
<dbReference type="InterPro" id="IPR011009">
    <property type="entry name" value="Kinase-like_dom_sf"/>
</dbReference>
<dbReference type="InterPro" id="IPR000719">
    <property type="entry name" value="Prot_kinase_dom"/>
</dbReference>
<dbReference type="GO" id="GO:0035556">
    <property type="term" value="P:intracellular signal transduction"/>
    <property type="evidence" value="ECO:0007669"/>
    <property type="project" value="TreeGrafter"/>
</dbReference>
<dbReference type="PROSITE" id="PS00107">
    <property type="entry name" value="PROTEIN_KINASE_ATP"/>
    <property type="match status" value="1"/>
</dbReference>
<dbReference type="RefSeq" id="XP_020073047.1">
    <property type="nucleotide sequence ID" value="XM_020213114.1"/>
</dbReference>
<evidence type="ECO:0000256" key="5">
    <source>
        <dbReference type="SAM" id="MobiDB-lite"/>
    </source>
</evidence>
<evidence type="ECO:0000256" key="1">
    <source>
        <dbReference type="ARBA" id="ARBA00022741"/>
    </source>
</evidence>
<dbReference type="CDD" id="cd13994">
    <property type="entry name" value="STKc_HAL4_like"/>
    <property type="match status" value="1"/>
</dbReference>
<evidence type="ECO:0000313" key="8">
    <source>
        <dbReference type="Proteomes" id="UP000094389"/>
    </source>
</evidence>
<evidence type="ECO:0000313" key="7">
    <source>
        <dbReference type="EMBL" id="ODV76008.1"/>
    </source>
</evidence>
<organism evidence="7 8">
    <name type="scientific">Cyberlindnera jadinii (strain ATCC 18201 / CBS 1600 / BCRC 20928 / JCM 3617 / NBRC 0987 / NRRL Y-1542)</name>
    <name type="common">Torula yeast</name>
    <name type="synonym">Candida utilis</name>
    <dbReference type="NCBI Taxonomy" id="983966"/>
    <lineage>
        <taxon>Eukaryota</taxon>
        <taxon>Fungi</taxon>
        <taxon>Dikarya</taxon>
        <taxon>Ascomycota</taxon>
        <taxon>Saccharomycotina</taxon>
        <taxon>Saccharomycetes</taxon>
        <taxon>Phaffomycetales</taxon>
        <taxon>Phaffomycetaceae</taxon>
        <taxon>Cyberlindnera</taxon>
    </lineage>
</organism>
<feature type="non-terminal residue" evidence="7">
    <location>
        <position position="376"/>
    </location>
</feature>
<dbReference type="PROSITE" id="PS50011">
    <property type="entry name" value="PROTEIN_KINASE_DOM"/>
    <property type="match status" value="1"/>
</dbReference>
<sequence length="376" mass="42554">MDFQRRLSIQSRKTFDEEDEDRSSSFGDGEEDDSEETEDDDYEDDEFKEQAAIGDDQLNLINKLVEKIKTDDVDSSSTNATKSYKLTEKYGKPQGIIGKGTYGIVKLVSKVDTASKREMFYAVKELRKRDNEDVQHFATRLTSEFVISNSLQHLNIVRTFDLMKNSSGIYSEIMEYCAGGDLYNLISKTNREGLLSLEADCFMKQVTNGLDYMHARGVAHCDIKPENILLTTQGVAKISDFGTSAVFRTAWEKECHFSQGACGSEPYVAPEEFICNEYDPRAADVWALGVLYLTMATGTYLWPVAKLSEPLYEDYIETRPQQGKPGTFVPIESMKSGAYYKSRKATVYGMLDPNPSTRLTIEQVMKSSWLQQVRLC</sequence>
<feature type="binding site" evidence="3">
    <location>
        <position position="124"/>
    </location>
    <ligand>
        <name>ATP</name>
        <dbReference type="ChEBI" id="CHEBI:30616"/>
    </ligand>
</feature>
<comment type="similarity">
    <text evidence="4">Belongs to the protein kinase superfamily.</text>
</comment>
<dbReference type="STRING" id="983966.A0A1E4S960"/>
<dbReference type="InterPro" id="IPR008271">
    <property type="entry name" value="Ser/Thr_kinase_AS"/>
</dbReference>
<dbReference type="SMART" id="SM00220">
    <property type="entry name" value="S_TKc"/>
    <property type="match status" value="1"/>
</dbReference>
<dbReference type="GO" id="GO:0005737">
    <property type="term" value="C:cytoplasm"/>
    <property type="evidence" value="ECO:0007669"/>
    <property type="project" value="TreeGrafter"/>
</dbReference>
<dbReference type="EMBL" id="KV453925">
    <property type="protein sequence ID" value="ODV76008.1"/>
    <property type="molecule type" value="Genomic_DNA"/>
</dbReference>
<dbReference type="PANTHER" id="PTHR24346">
    <property type="entry name" value="MAP/MICROTUBULE AFFINITY-REGULATING KINASE"/>
    <property type="match status" value="1"/>
</dbReference>
<evidence type="ECO:0000256" key="2">
    <source>
        <dbReference type="ARBA" id="ARBA00022840"/>
    </source>
</evidence>
<keyword evidence="8" id="KW-1185">Reference proteome</keyword>
<dbReference type="OrthoDB" id="6513151at2759"/>
<protein>
    <submittedName>
        <fullName evidence="7">Pkinase-domain-containing protein</fullName>
    </submittedName>
</protein>
<reference evidence="7 8" key="1">
    <citation type="journal article" date="2016" name="Proc. Natl. Acad. Sci. U.S.A.">
        <title>Comparative genomics of biotechnologically important yeasts.</title>
        <authorList>
            <person name="Riley R."/>
            <person name="Haridas S."/>
            <person name="Wolfe K.H."/>
            <person name="Lopes M.R."/>
            <person name="Hittinger C.T."/>
            <person name="Goeker M."/>
            <person name="Salamov A.A."/>
            <person name="Wisecaver J.H."/>
            <person name="Long T.M."/>
            <person name="Calvey C.H."/>
            <person name="Aerts A.L."/>
            <person name="Barry K.W."/>
            <person name="Choi C."/>
            <person name="Clum A."/>
            <person name="Coughlan A.Y."/>
            <person name="Deshpande S."/>
            <person name="Douglass A.P."/>
            <person name="Hanson S.J."/>
            <person name="Klenk H.-P."/>
            <person name="LaButti K.M."/>
            <person name="Lapidus A."/>
            <person name="Lindquist E.A."/>
            <person name="Lipzen A.M."/>
            <person name="Meier-Kolthoff J.P."/>
            <person name="Ohm R.A."/>
            <person name="Otillar R.P."/>
            <person name="Pangilinan J.L."/>
            <person name="Peng Y."/>
            <person name="Rokas A."/>
            <person name="Rosa C.A."/>
            <person name="Scheuner C."/>
            <person name="Sibirny A.A."/>
            <person name="Slot J.C."/>
            <person name="Stielow J.B."/>
            <person name="Sun H."/>
            <person name="Kurtzman C.P."/>
            <person name="Blackwell M."/>
            <person name="Grigoriev I.V."/>
            <person name="Jeffries T.W."/>
        </authorList>
    </citation>
    <scope>NUCLEOTIDE SEQUENCE [LARGE SCALE GENOMIC DNA]</scope>
    <source>
        <strain evidence="8">ATCC 18201 / CBS 1600 / BCRC 20928 / JCM 3617 / NBRC 0987 / NRRL Y-1542</strain>
    </source>
</reference>